<feature type="compositionally biased region" description="Pro residues" evidence="2">
    <location>
        <begin position="1423"/>
        <end position="1437"/>
    </location>
</feature>
<feature type="coiled-coil region" evidence="1">
    <location>
        <begin position="2096"/>
        <end position="2158"/>
    </location>
</feature>
<feature type="compositionally biased region" description="Basic and acidic residues" evidence="2">
    <location>
        <begin position="2452"/>
        <end position="2466"/>
    </location>
</feature>
<dbReference type="PRINTS" id="PR01217">
    <property type="entry name" value="PRICHEXTENSN"/>
</dbReference>
<gene>
    <name evidence="3" type="ORF">UFOVP340_34</name>
</gene>
<dbReference type="GO" id="GO:0031124">
    <property type="term" value="P:mRNA 3'-end processing"/>
    <property type="evidence" value="ECO:0007669"/>
    <property type="project" value="TreeGrafter"/>
</dbReference>
<feature type="region of interest" description="Disordered" evidence="2">
    <location>
        <begin position="2190"/>
        <end position="2243"/>
    </location>
</feature>
<proteinExistence type="predicted"/>
<feature type="region of interest" description="Disordered" evidence="2">
    <location>
        <begin position="2019"/>
        <end position="2053"/>
    </location>
</feature>
<feature type="compositionally biased region" description="Pro residues" evidence="2">
    <location>
        <begin position="1504"/>
        <end position="1536"/>
    </location>
</feature>
<sequence>MASEPTPSPTPVPDAPAPAVDLSSQPYFYQNADGSFGGAATAKPETIPGTPEYAVTSTPELYQANDWVFESFKNWRAYRSDEDSSWNLALFGTPRAPNTFEGREAAAWKLIKHDRPASEHNAGIVYDRIAKFADEQKKIDRVNGVAFPTVFGLDPDDKKANEQIIQFVTDPNNNIPEPIVKELIKETMDSGYYNERRRFGVDIKGKIQRRLLSLDDRYKAGEQAFKGGSTYLNSLTEQARIAAFRDMAYYKDRQKNHNFINDAVYAASNFIVDGVSAVSGAVDGMIPTAPDEYLSDSYRRDPAKREKAEKAFRNAAMVLQKPIADLERAQRSGNGREVMSILEHYTNFDSPDNQEVIKAMAEMAALRADGAFRPGKPGEKLASFGAGVIEGVPAFAQFAGDSLDPGSVLFLNESIQNSMVPDNMPGPAKVVLAPKVFVTAGASAIIAKFQNNTKYWDEALDADVLEAAKTWASNWDNVNTKQGSAMAWGFEKIGLTNAASAARIAYGDERLKDAATATFDPITLAMGGTALIARATGRTAMTFAKFAEVSAAGKALAAEGEVLMAEIRTAGSAGKGALAGSTGVMESVNIQGIIDAFKTSTGRAISEAEALAVLMSGQADDIINKGAGLNAVKLRTKVVDSLSGPEFADLAKRVREFQAKAAAHADLVKGVDKTTRPLTGTFMQFAGWTTEKTGKGLRKMGEYMAGGTAERVLGKKGLNYLLNNQAVPWVQGIAGVGGIVGTGYWVGAEGGEWYQGALAGAFSVGLMMRPSPLIASGKGLETFGRVTKRVGQAAKTGEKVSGSPLRAAIEGLRKEASAIPNTLENLPRRAAIAEDLQMMKWMQNSGWEDAARAGFHVVIDDVVHGGTMGAAFAWMNDRSTAAHGFGIGSVYGSFVRGAARVSEMYSRPTAQEVRSKQVVGELIAIDQGLDPHQSMRLREWLSGAKDFDGFVERADSYRRAWMATAGRIHLTNGAEMAAISVAVHKSPDLVNKIKQEANVLHPQDPTAAALYAEQRLADIEAQRQSQINLDALGIDLADSSRRVETISGEIVKIQERIHTEEANLKRNGQTTSKRLVELQHEMVTKETALKTTMAEKLQIESQHAEAKRQVESPLSFRRFEERTTANGTIRQVREGMYVETGLNSHSIYFDVTKGDPFAMFHEAWEALLADDAVKPMSKELTAILWGGEGKGQRISDQARDVFFTTYSSNLTAAEKAAFDNSLQAAKKHYADTGSTALLDRYTREALAWWMATIDVEGRPAVYGGAGKPGVNVGVRGKGIIDSVMRLTRGDRRVMDILSNDSIRAEVNMLLDPEVGILPRRFSSNMVQNLQEAGMRFIKQSDGTIRGFWLNSRNEVVRDPVIVKLYEGIRRMTNGGEGSTRLADLSVTQLTSQQQANLFIASGLSWLVDPNTGLPIPGVSQPAVPIPAPKPKPQPNKPAPAGQGQPAPAGGATPPPGPTGGTTTPTGGTTTPPPAGPTTTHTIPTGGTPAAPPTGATHNGQPVVPGQPAPTGGTPPPAGGATPPPATPTIPPPPAVPVVPTMNGRPITGPTQTPATPPPSTPTTPVDVWVQPPKRTTTPSDVPTISDVSTAHSDMLTNALRSVPENQRGFQWSVDQARRGQPRVLWGLPTEAEVAAIEGLRGKMPDTILDNVVMVMRSLQKTGGDRPVFQGRYVRIDSHRTSATTEARRVISENYQFVADETFVPLTIESTTRYWSKDGKTVLSAREYEGLRPAEKGMYEPREGFLLNVFNLGKFNENLSKAQSEGLRIYDKDGKHTGYVRDLAGNEITAKRFNELFKDNNEYHALARLWMERYLEGGSIDPTSVAVPGGKITEPSPALLGNGDLALGEARLTALRATFGMTVREGRVTVMQTNFRESGRMMNFPFHNIDPTFLGPLQDTGARTLMSQPVVTRGQFNMMPASWDRISGERVAQLQAGFLKVNPSANLTGSWQHPALPNTYIHEFNGKTYDIYIEGKNVSNTARTFDEAVAQSNQVRLIAEAELDASRFADQLLREEAARAAREEARTKSQTDKQAKKDANAQAKLEKARDQARTKAEQDLIDEVKKGNADWLEMSELIANREAQILQEHDTAKAQGEAAHRKAVEATRAELDRIQAERARINRLLQEDIIQRSAEKAAKERAAELARQAAEKRAIAEAETRNIAENARRDREARERADALREDILNRDAEAQKKAADKAAKDAQTAADKAAKEAQRAAEKAAKEAQRKAEQAAKDAADQAARAKEDADALADALNSKDPEVDLAKVINASLRVEPSGLPVIAVNAPLIVRRIGNGKPFVPRAAVAGNQAGPAVTAAEGNARAAAILGSPEAHQAAATVNRYFERHMGLGIDVQNALGNIWKTELGNQLVAMYNGLDKKGKKVFTYHIYGINGTELYRTNDSKAAYEALRRNEDIVRGTRENVPAKTVSKEAMKTEFYKSLPGGGSILNQQMTKSERDAYERAAQRYK</sequence>
<feature type="compositionally biased region" description="Basic and acidic residues" evidence="2">
    <location>
        <begin position="2190"/>
        <end position="2200"/>
    </location>
</feature>
<dbReference type="EMBL" id="LR796350">
    <property type="protein sequence ID" value="CAB4139392.1"/>
    <property type="molecule type" value="Genomic_DNA"/>
</dbReference>
<feature type="compositionally biased region" description="Pro residues" evidence="2">
    <location>
        <begin position="1"/>
        <end position="16"/>
    </location>
</feature>
<feature type="compositionally biased region" description="Polar residues" evidence="2">
    <location>
        <begin position="1573"/>
        <end position="1583"/>
    </location>
</feature>
<evidence type="ECO:0000313" key="3">
    <source>
        <dbReference type="EMBL" id="CAB4139392.1"/>
    </source>
</evidence>
<accession>A0A6J5LZQ3</accession>
<dbReference type="GO" id="GO:0000993">
    <property type="term" value="F:RNA polymerase II complex binding"/>
    <property type="evidence" value="ECO:0007669"/>
    <property type="project" value="TreeGrafter"/>
</dbReference>
<feature type="compositionally biased region" description="Low complexity" evidence="2">
    <location>
        <begin position="1476"/>
        <end position="1503"/>
    </location>
</feature>
<evidence type="ECO:0000256" key="1">
    <source>
        <dbReference type="SAM" id="Coils"/>
    </source>
</evidence>
<keyword evidence="1" id="KW-0175">Coiled coil</keyword>
<evidence type="ECO:0000256" key="2">
    <source>
        <dbReference type="SAM" id="MobiDB-lite"/>
    </source>
</evidence>
<dbReference type="PANTHER" id="PTHR12460">
    <property type="entry name" value="CYCLIN-DEPENDENT KINASE INHIBITOR-RELATED PROTEIN"/>
    <property type="match status" value="1"/>
</dbReference>
<protein>
    <submittedName>
        <fullName evidence="3">Uncharacterized protein</fullName>
    </submittedName>
</protein>
<feature type="compositionally biased region" description="Low complexity" evidence="2">
    <location>
        <begin position="1460"/>
        <end position="1469"/>
    </location>
</feature>
<feature type="region of interest" description="Disordered" evidence="2">
    <location>
        <begin position="1417"/>
        <end position="1583"/>
    </location>
</feature>
<reference evidence="3" key="1">
    <citation type="submission" date="2020-04" db="EMBL/GenBank/DDBJ databases">
        <authorList>
            <person name="Chiriac C."/>
            <person name="Salcher M."/>
            <person name="Ghai R."/>
            <person name="Kavagutti S V."/>
        </authorList>
    </citation>
    <scope>NUCLEOTIDE SEQUENCE</scope>
</reference>
<name>A0A6J5LZQ3_9CAUD</name>
<feature type="compositionally biased region" description="Low complexity" evidence="2">
    <location>
        <begin position="1438"/>
        <end position="1451"/>
    </location>
</feature>
<feature type="region of interest" description="Disordered" evidence="2">
    <location>
        <begin position="2441"/>
        <end position="2466"/>
    </location>
</feature>
<feature type="compositionally biased region" description="Basic and acidic residues" evidence="2">
    <location>
        <begin position="2208"/>
        <end position="2243"/>
    </location>
</feature>
<organism evidence="3">
    <name type="scientific">uncultured Caudovirales phage</name>
    <dbReference type="NCBI Taxonomy" id="2100421"/>
    <lineage>
        <taxon>Viruses</taxon>
        <taxon>Duplodnaviria</taxon>
        <taxon>Heunggongvirae</taxon>
        <taxon>Uroviricota</taxon>
        <taxon>Caudoviricetes</taxon>
        <taxon>Peduoviridae</taxon>
        <taxon>Maltschvirus</taxon>
        <taxon>Maltschvirus maltsch</taxon>
    </lineage>
</organism>
<feature type="region of interest" description="Disordered" evidence="2">
    <location>
        <begin position="1"/>
        <end position="23"/>
    </location>
</feature>
<dbReference type="PANTHER" id="PTHR12460:SF0">
    <property type="entry name" value="CID DOMAIN-CONTAINING PROTEIN-RELATED"/>
    <property type="match status" value="1"/>
</dbReference>